<evidence type="ECO:0000259" key="3">
    <source>
        <dbReference type="Pfam" id="PF03061"/>
    </source>
</evidence>
<dbReference type="RefSeq" id="WP_354698955.1">
    <property type="nucleotide sequence ID" value="NZ_CP114014.1"/>
</dbReference>
<dbReference type="InterPro" id="IPR029069">
    <property type="entry name" value="HotDog_dom_sf"/>
</dbReference>
<dbReference type="PANTHER" id="PTHR43240:SF5">
    <property type="entry name" value="1,4-DIHYDROXY-2-NAPHTHOYL-COA THIOESTERASE 1"/>
    <property type="match status" value="1"/>
</dbReference>
<dbReference type="GO" id="GO:0005829">
    <property type="term" value="C:cytosol"/>
    <property type="evidence" value="ECO:0007669"/>
    <property type="project" value="TreeGrafter"/>
</dbReference>
<name>A0AAU7B1H0_9ACTN</name>
<dbReference type="GO" id="GO:0061522">
    <property type="term" value="F:1,4-dihydroxy-2-naphthoyl-CoA thioesterase activity"/>
    <property type="evidence" value="ECO:0007669"/>
    <property type="project" value="TreeGrafter"/>
</dbReference>
<keyword evidence="2 4" id="KW-0378">Hydrolase</keyword>
<dbReference type="EMBL" id="CP114014">
    <property type="protein sequence ID" value="XAY07764.1"/>
    <property type="molecule type" value="Genomic_DNA"/>
</dbReference>
<dbReference type="PANTHER" id="PTHR43240">
    <property type="entry name" value="1,4-DIHYDROXY-2-NAPHTHOYL-COA THIOESTERASE 1"/>
    <property type="match status" value="1"/>
</dbReference>
<dbReference type="InterPro" id="IPR003736">
    <property type="entry name" value="PAAI_dom"/>
</dbReference>
<comment type="similarity">
    <text evidence="1">Belongs to the thioesterase PaaI family.</text>
</comment>
<organism evidence="4">
    <name type="scientific">Paraconexibacter sp. AEG42_29</name>
    <dbReference type="NCBI Taxonomy" id="2997339"/>
    <lineage>
        <taxon>Bacteria</taxon>
        <taxon>Bacillati</taxon>
        <taxon>Actinomycetota</taxon>
        <taxon>Thermoleophilia</taxon>
        <taxon>Solirubrobacterales</taxon>
        <taxon>Paraconexibacteraceae</taxon>
        <taxon>Paraconexibacter</taxon>
    </lineage>
</organism>
<dbReference type="Gene3D" id="3.10.129.10">
    <property type="entry name" value="Hotdog Thioesterase"/>
    <property type="match status" value="1"/>
</dbReference>
<sequence length="138" mass="14468">MTPLPDPSLAAASPFVRHAGLEVLTATAEEVTGRIDAGTDHHTPWGVVHGGLYSTAVESACSIGASVAVNDQGMFAVGLSNHTDFVRAHRAGPLDVRAWPVHQGRTGQLWQCDVTRADGKLVAQGRVRLQNVPLAADG</sequence>
<evidence type="ECO:0000313" key="4">
    <source>
        <dbReference type="EMBL" id="XAY07764.1"/>
    </source>
</evidence>
<proteinExistence type="inferred from homology"/>
<dbReference type="KEGG" id="parq:DSM112329_04654"/>
<gene>
    <name evidence="4" type="ORF">DSM112329_04654</name>
</gene>
<dbReference type="SUPFAM" id="SSF54637">
    <property type="entry name" value="Thioesterase/thiol ester dehydrase-isomerase"/>
    <property type="match status" value="1"/>
</dbReference>
<reference evidence="4" key="1">
    <citation type="submission" date="2022-12" db="EMBL/GenBank/DDBJ databases">
        <title>Paraconexibacter alkalitolerans sp. nov. and Baekduia alba sp. nov., isolated from soil and emended description of the genera Paraconexibacter (Chun et al., 2020) and Baekduia (An et al., 2020).</title>
        <authorList>
            <person name="Vieira S."/>
            <person name="Huber K.J."/>
            <person name="Geppert A."/>
            <person name="Wolf J."/>
            <person name="Neumann-Schaal M."/>
            <person name="Muesken M."/>
            <person name="Overmann J."/>
        </authorList>
    </citation>
    <scope>NUCLEOTIDE SEQUENCE</scope>
    <source>
        <strain evidence="4">AEG42_29</strain>
    </source>
</reference>
<dbReference type="CDD" id="cd03443">
    <property type="entry name" value="PaaI_thioesterase"/>
    <property type="match status" value="1"/>
</dbReference>
<feature type="domain" description="Thioesterase" evidence="3">
    <location>
        <begin position="46"/>
        <end position="123"/>
    </location>
</feature>
<dbReference type="NCBIfam" id="TIGR00369">
    <property type="entry name" value="unchar_dom_1"/>
    <property type="match status" value="1"/>
</dbReference>
<dbReference type="AlphaFoldDB" id="A0AAU7B1H0"/>
<dbReference type="InterPro" id="IPR006683">
    <property type="entry name" value="Thioestr_dom"/>
</dbReference>
<accession>A0AAU7B1H0</accession>
<dbReference type="EC" id="3.1.2.-" evidence="4"/>
<protein>
    <submittedName>
        <fullName evidence="4">Esterase</fullName>
        <ecNumber evidence="4">3.1.2.-</ecNumber>
    </submittedName>
</protein>
<dbReference type="Pfam" id="PF03061">
    <property type="entry name" value="4HBT"/>
    <property type="match status" value="1"/>
</dbReference>
<evidence type="ECO:0000256" key="1">
    <source>
        <dbReference type="ARBA" id="ARBA00008324"/>
    </source>
</evidence>
<evidence type="ECO:0000256" key="2">
    <source>
        <dbReference type="ARBA" id="ARBA00022801"/>
    </source>
</evidence>